<keyword evidence="3" id="KW-0732">Signal</keyword>
<dbReference type="GO" id="GO:1904680">
    <property type="term" value="F:peptide transmembrane transporter activity"/>
    <property type="evidence" value="ECO:0007669"/>
    <property type="project" value="TreeGrafter"/>
</dbReference>
<comment type="caution">
    <text evidence="5">The sequence shown here is derived from an EMBL/GenBank/DDBJ whole genome shotgun (WGS) entry which is preliminary data.</text>
</comment>
<dbReference type="PANTHER" id="PTHR30290">
    <property type="entry name" value="PERIPLASMIC BINDING COMPONENT OF ABC TRANSPORTER"/>
    <property type="match status" value="1"/>
</dbReference>
<protein>
    <recommendedName>
        <fullName evidence="4">Solute-binding protein family 5 domain-containing protein</fullName>
    </recommendedName>
</protein>
<keyword evidence="2" id="KW-0813">Transport</keyword>
<proteinExistence type="inferred from homology"/>
<evidence type="ECO:0000313" key="5">
    <source>
        <dbReference type="EMBL" id="KKK61353.1"/>
    </source>
</evidence>
<dbReference type="SUPFAM" id="SSF53850">
    <property type="entry name" value="Periplasmic binding protein-like II"/>
    <property type="match status" value="1"/>
</dbReference>
<sequence>VLVLSVVLALPAGAKTLRFAFQGDAKSMDPYSLNETFQLGFLNNIYEGLIQRAPNLDIKPSLAESWEVMEPTRWRFYLRKGVKFHDGSPFTADDVIFSATRVRAKGSDLKTRIAADTKVVKVDDYTVDFITSAPNPILYVEWGTWYIMSKSWTEKNNAVTPESATGEDENYATRHANGTGPFKLVSHEAGVKTVSEVNPDWWDKANHNVTKIIFTQVSNDATRVAALLSGQVDMAYPIPVQDMKRVDGNADSRMLVGPELRTIFLGMDQYRDELLHSSVKGKNPFKDKRVRQAFFQAIDIEAIKKKIMRGLSEPSAMMIAPGVNGGGNPKFKRLPYDPAASKKLLAEAGYPNGFEVGMDCPN</sequence>
<comment type="similarity">
    <text evidence="1">Belongs to the bacterial solute-binding protein 5 family.</text>
</comment>
<evidence type="ECO:0000256" key="1">
    <source>
        <dbReference type="ARBA" id="ARBA00005695"/>
    </source>
</evidence>
<accession>A0A0F8WXJ7</accession>
<feature type="non-terminal residue" evidence="5">
    <location>
        <position position="362"/>
    </location>
</feature>
<dbReference type="EMBL" id="LAZR01062518">
    <property type="protein sequence ID" value="KKK61353.1"/>
    <property type="molecule type" value="Genomic_DNA"/>
</dbReference>
<dbReference type="Gene3D" id="3.40.190.10">
    <property type="entry name" value="Periplasmic binding protein-like II"/>
    <property type="match status" value="1"/>
</dbReference>
<evidence type="ECO:0000256" key="2">
    <source>
        <dbReference type="ARBA" id="ARBA00022448"/>
    </source>
</evidence>
<dbReference type="CDD" id="cd08498">
    <property type="entry name" value="PBP2_NikA_DppA_OppA_like_2"/>
    <property type="match status" value="1"/>
</dbReference>
<evidence type="ECO:0000259" key="4">
    <source>
        <dbReference type="Pfam" id="PF00496"/>
    </source>
</evidence>
<dbReference type="Pfam" id="PF00496">
    <property type="entry name" value="SBP_bac_5"/>
    <property type="match status" value="1"/>
</dbReference>
<organism evidence="5">
    <name type="scientific">marine sediment metagenome</name>
    <dbReference type="NCBI Taxonomy" id="412755"/>
    <lineage>
        <taxon>unclassified sequences</taxon>
        <taxon>metagenomes</taxon>
        <taxon>ecological metagenomes</taxon>
    </lineage>
</organism>
<dbReference type="InterPro" id="IPR039424">
    <property type="entry name" value="SBP_5"/>
</dbReference>
<feature type="domain" description="Solute-binding protein family 5" evidence="4">
    <location>
        <begin position="58"/>
        <end position="357"/>
    </location>
</feature>
<feature type="non-terminal residue" evidence="5">
    <location>
        <position position="1"/>
    </location>
</feature>
<name>A0A0F8WXJ7_9ZZZZ</name>
<gene>
    <name evidence="5" type="ORF">LCGC14_3015180</name>
</gene>
<dbReference type="GO" id="GO:0015833">
    <property type="term" value="P:peptide transport"/>
    <property type="evidence" value="ECO:0007669"/>
    <property type="project" value="TreeGrafter"/>
</dbReference>
<evidence type="ECO:0000256" key="3">
    <source>
        <dbReference type="ARBA" id="ARBA00022729"/>
    </source>
</evidence>
<dbReference type="PANTHER" id="PTHR30290:SF9">
    <property type="entry name" value="OLIGOPEPTIDE-BINDING PROTEIN APPA"/>
    <property type="match status" value="1"/>
</dbReference>
<dbReference type="AlphaFoldDB" id="A0A0F8WXJ7"/>
<dbReference type="Gene3D" id="3.10.105.10">
    <property type="entry name" value="Dipeptide-binding Protein, Domain 3"/>
    <property type="match status" value="1"/>
</dbReference>
<reference evidence="5" key="1">
    <citation type="journal article" date="2015" name="Nature">
        <title>Complex archaea that bridge the gap between prokaryotes and eukaryotes.</title>
        <authorList>
            <person name="Spang A."/>
            <person name="Saw J.H."/>
            <person name="Jorgensen S.L."/>
            <person name="Zaremba-Niedzwiedzka K."/>
            <person name="Martijn J."/>
            <person name="Lind A.E."/>
            <person name="van Eijk R."/>
            <person name="Schleper C."/>
            <person name="Guy L."/>
            <person name="Ettema T.J."/>
        </authorList>
    </citation>
    <scope>NUCLEOTIDE SEQUENCE</scope>
</reference>
<dbReference type="InterPro" id="IPR000914">
    <property type="entry name" value="SBP_5_dom"/>
</dbReference>